<dbReference type="GO" id="GO:0033573">
    <property type="term" value="C:high-affinity iron permease complex"/>
    <property type="evidence" value="ECO:0007669"/>
    <property type="project" value="InterPro"/>
</dbReference>
<proteinExistence type="inferred from homology"/>
<evidence type="ECO:0000256" key="3">
    <source>
        <dbReference type="ARBA" id="ARBA00022692"/>
    </source>
</evidence>
<dbReference type="Pfam" id="PF03239">
    <property type="entry name" value="FTR1"/>
    <property type="match status" value="1"/>
</dbReference>
<evidence type="ECO:0000256" key="1">
    <source>
        <dbReference type="ARBA" id="ARBA00004141"/>
    </source>
</evidence>
<feature type="transmembrane region" description="Helical" evidence="6">
    <location>
        <begin position="38"/>
        <end position="59"/>
    </location>
</feature>
<feature type="transmembrane region" description="Helical" evidence="6">
    <location>
        <begin position="147"/>
        <end position="169"/>
    </location>
</feature>
<gene>
    <name evidence="7" type="ORF">GCM10007968_03790</name>
</gene>
<comment type="caution">
    <text evidence="7">The sequence shown here is derived from an EMBL/GenBank/DDBJ whole genome shotgun (WGS) entry which is preliminary data.</text>
</comment>
<evidence type="ECO:0000313" key="8">
    <source>
        <dbReference type="Proteomes" id="UP000654670"/>
    </source>
</evidence>
<sequence length="278" mass="30000">MYAAFLVALREGLEIALIAGIIFAYLNKIGEKKKNPYIWAGIFLAALVSVGFAAVIYHFNGPGEWAYQAYLEATIFFLAVTILTYMTFWMKKNGSSMNAGIKDKINNALQAGSVFQLVFLTFITVIREGAEFVMFVLAILNNQSANPVPVVSGTAIGLVLAVLIGYGIYSGTYRMNLSHFFQIMGGLLIVIAAGLLGSAVAALTEIGILPVTGYIYNLSGVLNQHDAIGAVLNALVGYSDHPTYLQGATWLIYLVVVMILFTRNKSVPTGKMTASSDK</sequence>
<dbReference type="PANTHER" id="PTHR31632:SF2">
    <property type="entry name" value="PLASMA MEMBRANE IRON PERMEASE"/>
    <property type="match status" value="1"/>
</dbReference>
<feature type="transmembrane region" description="Helical" evidence="6">
    <location>
        <begin position="244"/>
        <end position="262"/>
    </location>
</feature>
<evidence type="ECO:0000256" key="2">
    <source>
        <dbReference type="ARBA" id="ARBA00008333"/>
    </source>
</evidence>
<keyword evidence="8" id="KW-1185">Reference proteome</keyword>
<protein>
    <submittedName>
        <fullName evidence="7">Iron permease</fullName>
    </submittedName>
</protein>
<dbReference type="EMBL" id="BMOK01000001">
    <property type="protein sequence ID" value="GGL43114.1"/>
    <property type="molecule type" value="Genomic_DNA"/>
</dbReference>
<reference evidence="7" key="2">
    <citation type="submission" date="2020-09" db="EMBL/GenBank/DDBJ databases">
        <authorList>
            <person name="Sun Q."/>
            <person name="Ohkuma M."/>
        </authorList>
    </citation>
    <scope>NUCLEOTIDE SEQUENCE</scope>
    <source>
        <strain evidence="7">JCM 15325</strain>
    </source>
</reference>
<keyword evidence="5 6" id="KW-0472">Membrane</keyword>
<dbReference type="Proteomes" id="UP000654670">
    <property type="component" value="Unassembled WGS sequence"/>
</dbReference>
<dbReference type="AlphaFoldDB" id="A0A917RWZ7"/>
<keyword evidence="4 6" id="KW-1133">Transmembrane helix</keyword>
<dbReference type="PANTHER" id="PTHR31632">
    <property type="entry name" value="IRON TRANSPORTER FTH1"/>
    <property type="match status" value="1"/>
</dbReference>
<comment type="subcellular location">
    <subcellularLocation>
        <location evidence="1">Membrane</location>
        <topology evidence="1">Multi-pass membrane protein</topology>
    </subcellularLocation>
</comment>
<feature type="transmembrane region" description="Helical" evidence="6">
    <location>
        <begin position="181"/>
        <end position="203"/>
    </location>
</feature>
<name>A0A917RWZ7_9BACL</name>
<feature type="transmembrane region" description="Helical" evidence="6">
    <location>
        <begin position="6"/>
        <end position="26"/>
    </location>
</feature>
<evidence type="ECO:0000313" key="7">
    <source>
        <dbReference type="EMBL" id="GGL43114.1"/>
    </source>
</evidence>
<reference evidence="7" key="1">
    <citation type="journal article" date="2014" name="Int. J. Syst. Evol. Microbiol.">
        <title>Complete genome sequence of Corynebacterium casei LMG S-19264T (=DSM 44701T), isolated from a smear-ripened cheese.</title>
        <authorList>
            <consortium name="US DOE Joint Genome Institute (JGI-PGF)"/>
            <person name="Walter F."/>
            <person name="Albersmeier A."/>
            <person name="Kalinowski J."/>
            <person name="Ruckert C."/>
        </authorList>
    </citation>
    <scope>NUCLEOTIDE SEQUENCE</scope>
    <source>
        <strain evidence="7">JCM 15325</strain>
    </source>
</reference>
<keyword evidence="3 6" id="KW-0812">Transmembrane</keyword>
<dbReference type="RefSeq" id="WP_188801330.1">
    <property type="nucleotide sequence ID" value="NZ_BMOK01000001.1"/>
</dbReference>
<evidence type="ECO:0000256" key="4">
    <source>
        <dbReference type="ARBA" id="ARBA00022989"/>
    </source>
</evidence>
<evidence type="ECO:0000256" key="6">
    <source>
        <dbReference type="SAM" id="Phobius"/>
    </source>
</evidence>
<organism evidence="7 8">
    <name type="scientific">Sporolactobacillus putidus</name>
    <dbReference type="NCBI Taxonomy" id="492735"/>
    <lineage>
        <taxon>Bacteria</taxon>
        <taxon>Bacillati</taxon>
        <taxon>Bacillota</taxon>
        <taxon>Bacilli</taxon>
        <taxon>Bacillales</taxon>
        <taxon>Sporolactobacillaceae</taxon>
        <taxon>Sporolactobacillus</taxon>
    </lineage>
</organism>
<dbReference type="InterPro" id="IPR004923">
    <property type="entry name" value="FTR1/Fip1/EfeU"/>
</dbReference>
<feature type="transmembrane region" description="Helical" evidence="6">
    <location>
        <begin position="108"/>
        <end position="127"/>
    </location>
</feature>
<dbReference type="GO" id="GO:0015093">
    <property type="term" value="F:ferrous iron transmembrane transporter activity"/>
    <property type="evidence" value="ECO:0007669"/>
    <property type="project" value="TreeGrafter"/>
</dbReference>
<feature type="transmembrane region" description="Helical" evidence="6">
    <location>
        <begin position="65"/>
        <end position="88"/>
    </location>
</feature>
<accession>A0A917RWZ7</accession>
<comment type="similarity">
    <text evidence="2">Belongs to the oxidase-dependent Fe transporter (OFeT) (TC 9.A.10.1) family.</text>
</comment>
<evidence type="ECO:0000256" key="5">
    <source>
        <dbReference type="ARBA" id="ARBA00023136"/>
    </source>
</evidence>